<evidence type="ECO:0000313" key="3">
    <source>
        <dbReference type="Proteomes" id="UP001497644"/>
    </source>
</evidence>
<protein>
    <submittedName>
        <fullName evidence="2">Uncharacterized protein</fullName>
    </submittedName>
</protein>
<dbReference type="AlphaFoldDB" id="A0AAV2N8Y7"/>
<name>A0AAV2N8Y7_9HYME</name>
<feature type="compositionally biased region" description="Low complexity" evidence="1">
    <location>
        <begin position="62"/>
        <end position="77"/>
    </location>
</feature>
<evidence type="ECO:0000313" key="2">
    <source>
        <dbReference type="EMBL" id="CAL1675670.1"/>
    </source>
</evidence>
<gene>
    <name evidence="2" type="ORF">LPLAT_LOCUS1997</name>
</gene>
<proteinExistence type="predicted"/>
<reference evidence="2" key="1">
    <citation type="submission" date="2024-04" db="EMBL/GenBank/DDBJ databases">
        <authorList>
            <consortium name="Molecular Ecology Group"/>
        </authorList>
    </citation>
    <scope>NUCLEOTIDE SEQUENCE</scope>
</reference>
<dbReference type="EMBL" id="OZ034834">
    <property type="protein sequence ID" value="CAL1675670.1"/>
    <property type="molecule type" value="Genomic_DNA"/>
</dbReference>
<sequence>MGIGSCKNIKQCIRQVGMVGTRKTKNRDAAKMGWGRRELISLQYSRSGQEGKEMSIGRQIKSGKSSPFLSSSRESFG</sequence>
<evidence type="ECO:0000256" key="1">
    <source>
        <dbReference type="SAM" id="MobiDB-lite"/>
    </source>
</evidence>
<dbReference type="Proteomes" id="UP001497644">
    <property type="component" value="Chromosome 11"/>
</dbReference>
<keyword evidence="3" id="KW-1185">Reference proteome</keyword>
<organism evidence="2 3">
    <name type="scientific">Lasius platythorax</name>
    <dbReference type="NCBI Taxonomy" id="488582"/>
    <lineage>
        <taxon>Eukaryota</taxon>
        <taxon>Metazoa</taxon>
        <taxon>Ecdysozoa</taxon>
        <taxon>Arthropoda</taxon>
        <taxon>Hexapoda</taxon>
        <taxon>Insecta</taxon>
        <taxon>Pterygota</taxon>
        <taxon>Neoptera</taxon>
        <taxon>Endopterygota</taxon>
        <taxon>Hymenoptera</taxon>
        <taxon>Apocrita</taxon>
        <taxon>Aculeata</taxon>
        <taxon>Formicoidea</taxon>
        <taxon>Formicidae</taxon>
        <taxon>Formicinae</taxon>
        <taxon>Lasius</taxon>
        <taxon>Lasius</taxon>
    </lineage>
</organism>
<accession>A0AAV2N8Y7</accession>
<feature type="region of interest" description="Disordered" evidence="1">
    <location>
        <begin position="46"/>
        <end position="77"/>
    </location>
</feature>